<dbReference type="PRINTS" id="PR00046">
    <property type="entry name" value="SIGMA70FCT"/>
</dbReference>
<feature type="domain" description="RNA polymerase sigma-70 region 4" evidence="6">
    <location>
        <begin position="224"/>
        <end position="272"/>
    </location>
</feature>
<dbReference type="InterPro" id="IPR013325">
    <property type="entry name" value="RNA_pol_sigma_r2"/>
</dbReference>
<dbReference type="CDD" id="cd06171">
    <property type="entry name" value="Sigma70_r4"/>
    <property type="match status" value="1"/>
</dbReference>
<dbReference type="EMBL" id="CABP01000106">
    <property type="protein sequence ID" value="CBI05332.1"/>
    <property type="molecule type" value="Genomic_DNA"/>
</dbReference>
<protein>
    <submittedName>
        <fullName evidence="7">Uncharacterized protein</fullName>
    </submittedName>
</protein>
<dbReference type="InterPro" id="IPR007630">
    <property type="entry name" value="RNA_pol_sigma70_r4"/>
</dbReference>
<dbReference type="SUPFAM" id="SSF88946">
    <property type="entry name" value="Sigma2 domain of RNA polymerase sigma factors"/>
    <property type="match status" value="1"/>
</dbReference>
<organism evidence="7">
    <name type="scientific">mine drainage metagenome</name>
    <dbReference type="NCBI Taxonomy" id="410659"/>
    <lineage>
        <taxon>unclassified sequences</taxon>
        <taxon>metagenomes</taxon>
        <taxon>ecological metagenomes</taxon>
    </lineage>
</organism>
<dbReference type="GO" id="GO:0016987">
    <property type="term" value="F:sigma factor activity"/>
    <property type="evidence" value="ECO:0007669"/>
    <property type="project" value="UniProtKB-KW"/>
</dbReference>
<dbReference type="NCBIfam" id="TIGR02937">
    <property type="entry name" value="sigma70-ECF"/>
    <property type="match status" value="1"/>
</dbReference>
<evidence type="ECO:0000259" key="6">
    <source>
        <dbReference type="Pfam" id="PF04545"/>
    </source>
</evidence>
<dbReference type="Gene3D" id="1.10.10.10">
    <property type="entry name" value="Winged helix-like DNA-binding domain superfamily/Winged helix DNA-binding domain"/>
    <property type="match status" value="1"/>
</dbReference>
<dbReference type="Pfam" id="PF04545">
    <property type="entry name" value="Sigma70_r4"/>
    <property type="match status" value="1"/>
</dbReference>
<sequence>MLGVEALENWKDFTQQELPGISEGMPVFPHRKEGFSEKEQLQELEAARPLLRHMVKRFTKNGLLEYSEAMQEAILGFLKAMQRYDPEKGRSLRSYASFWIVDSLQAACNRNLLLHVPLGVTKAILAEYRAEQSASLAVGKSCRRQPSAGSKSFVPKKFEHSVASKNAAVRALCVTYFAKRSSEADTSDESSLNQRLDAELSKTKPDGSDQINDQVNFKQVMAYLSRLSPLQQRVLCLRFLQEMTLEEIGQCLGISREGVRQTQERGLANLRKYLGVAPCEGIAPRQGVS</sequence>
<keyword evidence="1" id="KW-0805">Transcription regulation</keyword>
<comment type="caution">
    <text evidence="7">The sequence shown here is derived from an EMBL/GenBank/DDBJ whole genome shotgun (WGS) entry which is preliminary data.</text>
</comment>
<evidence type="ECO:0000313" key="7">
    <source>
        <dbReference type="EMBL" id="CBI05332.1"/>
    </source>
</evidence>
<feature type="domain" description="RNA polymerase sigma-70 region 2" evidence="5">
    <location>
        <begin position="46"/>
        <end position="101"/>
    </location>
</feature>
<keyword evidence="4" id="KW-0804">Transcription</keyword>
<dbReference type="GO" id="GO:0006352">
    <property type="term" value="P:DNA-templated transcription initiation"/>
    <property type="evidence" value="ECO:0007669"/>
    <property type="project" value="InterPro"/>
</dbReference>
<accession>E6QDQ6</accession>
<evidence type="ECO:0000256" key="4">
    <source>
        <dbReference type="ARBA" id="ARBA00023163"/>
    </source>
</evidence>
<proteinExistence type="predicted"/>
<dbReference type="InterPro" id="IPR036388">
    <property type="entry name" value="WH-like_DNA-bd_sf"/>
</dbReference>
<name>E6QDQ6_9ZZZZ</name>
<keyword evidence="2" id="KW-0731">Sigma factor</keyword>
<gene>
    <name evidence="7" type="ORF">CARN5_1252</name>
</gene>
<dbReference type="Gene3D" id="1.20.120.1810">
    <property type="match status" value="1"/>
</dbReference>
<dbReference type="InterPro" id="IPR007627">
    <property type="entry name" value="RNA_pol_sigma70_r2"/>
</dbReference>
<dbReference type="AlphaFoldDB" id="E6QDQ6"/>
<evidence type="ECO:0000256" key="3">
    <source>
        <dbReference type="ARBA" id="ARBA00023125"/>
    </source>
</evidence>
<evidence type="ECO:0000259" key="5">
    <source>
        <dbReference type="Pfam" id="PF04542"/>
    </source>
</evidence>
<evidence type="ECO:0000256" key="2">
    <source>
        <dbReference type="ARBA" id="ARBA00023082"/>
    </source>
</evidence>
<reference evidence="7" key="1">
    <citation type="submission" date="2009-10" db="EMBL/GenBank/DDBJ databases">
        <title>Diversity of trophic interactions inside an arsenic-rich microbial ecosystem.</title>
        <authorList>
            <person name="Bertin P.N."/>
            <person name="Heinrich-Salmeron A."/>
            <person name="Pelletier E."/>
            <person name="Goulhen-Chollet F."/>
            <person name="Arsene-Ploetze F."/>
            <person name="Gallien S."/>
            <person name="Calteau A."/>
            <person name="Vallenet D."/>
            <person name="Casiot C."/>
            <person name="Chane-Woon-Ming B."/>
            <person name="Giloteaux L."/>
            <person name="Barakat M."/>
            <person name="Bonnefoy V."/>
            <person name="Bruneel O."/>
            <person name="Chandler M."/>
            <person name="Cleiss J."/>
            <person name="Duran R."/>
            <person name="Elbaz-Poulichet F."/>
            <person name="Fonknechten N."/>
            <person name="Lauga B."/>
            <person name="Mornico D."/>
            <person name="Ortet P."/>
            <person name="Schaeffer C."/>
            <person name="Siguier P."/>
            <person name="Alexander Thil Smith A."/>
            <person name="Van Dorsselaer A."/>
            <person name="Weissenbach J."/>
            <person name="Medigue C."/>
            <person name="Le Paslier D."/>
        </authorList>
    </citation>
    <scope>NUCLEOTIDE SEQUENCE</scope>
</reference>
<dbReference type="PANTHER" id="PTHR30385">
    <property type="entry name" value="SIGMA FACTOR F FLAGELLAR"/>
    <property type="match status" value="1"/>
</dbReference>
<dbReference type="InterPro" id="IPR000943">
    <property type="entry name" value="RNA_pol_sigma70"/>
</dbReference>
<dbReference type="Pfam" id="PF04542">
    <property type="entry name" value="Sigma70_r2"/>
    <property type="match status" value="1"/>
</dbReference>
<evidence type="ECO:0000256" key="1">
    <source>
        <dbReference type="ARBA" id="ARBA00023015"/>
    </source>
</evidence>
<dbReference type="GO" id="GO:0003677">
    <property type="term" value="F:DNA binding"/>
    <property type="evidence" value="ECO:0007669"/>
    <property type="project" value="UniProtKB-KW"/>
</dbReference>
<keyword evidence="3" id="KW-0238">DNA-binding</keyword>
<dbReference type="SUPFAM" id="SSF88659">
    <property type="entry name" value="Sigma3 and sigma4 domains of RNA polymerase sigma factors"/>
    <property type="match status" value="1"/>
</dbReference>
<dbReference type="InterPro" id="IPR014284">
    <property type="entry name" value="RNA_pol_sigma-70_dom"/>
</dbReference>
<dbReference type="InterPro" id="IPR013324">
    <property type="entry name" value="RNA_pol_sigma_r3/r4-like"/>
</dbReference>